<evidence type="ECO:0000256" key="2">
    <source>
        <dbReference type="SAM" id="MobiDB-lite"/>
    </source>
</evidence>
<evidence type="ECO:0000313" key="3">
    <source>
        <dbReference type="EMBL" id="CAK0898800.1"/>
    </source>
</evidence>
<proteinExistence type="predicted"/>
<feature type="non-terminal residue" evidence="3">
    <location>
        <position position="1"/>
    </location>
</feature>
<accession>A0ABN9XGV6</accession>
<dbReference type="PANTHER" id="PTHR47447">
    <property type="entry name" value="OS03G0856100 PROTEIN"/>
    <property type="match status" value="1"/>
</dbReference>
<protein>
    <recommendedName>
        <fullName evidence="5">Anaphase-promoting complex subunit 5</fullName>
    </recommendedName>
</protein>
<sequence>AGPPFPGSASSALPPLAGRCKRRACRRADLVLPVRPPGRTACDRLTVLAVFPPLPETSFHACVAACARGQRWEGALRLSADLRAARLEPSADVYAVAASACEQGRQWERALALAREAERGGLRPGLALLNAAACACAAARRWDQALLILGSLPRRRLAPDLVSLGVALGACSRARQWQRAVDLLAHCAPEEPDAMCCATAVQACAAAWMWEAAIGTLRAARARGRDSALGAASALVACEAAGHGHAAAQRGSMSRFRALLMGRGRACPAALRERGSGEAVVAADALHRWGALDQEARAALERGAVRPVVGTLRGAASAGAGAGRCDGAASRLRALSAGLRQFVCDLGAAASRDAAGGLGMAPRQRCDTARALESGPAAPRSRRAPELAALPQRTRPLPGRWPAGGSWTWPGPRRRRRP</sequence>
<dbReference type="Proteomes" id="UP001189429">
    <property type="component" value="Unassembled WGS sequence"/>
</dbReference>
<feature type="non-terminal residue" evidence="3">
    <location>
        <position position="418"/>
    </location>
</feature>
<dbReference type="InterPro" id="IPR011990">
    <property type="entry name" value="TPR-like_helical_dom_sf"/>
</dbReference>
<dbReference type="EMBL" id="CAUYUJ010020505">
    <property type="protein sequence ID" value="CAK0898800.1"/>
    <property type="molecule type" value="Genomic_DNA"/>
</dbReference>
<name>A0ABN9XGV6_9DINO</name>
<dbReference type="PANTHER" id="PTHR47447:SF17">
    <property type="entry name" value="OS12G0638900 PROTEIN"/>
    <property type="match status" value="1"/>
</dbReference>
<dbReference type="Gene3D" id="1.25.40.10">
    <property type="entry name" value="Tetratricopeptide repeat domain"/>
    <property type="match status" value="1"/>
</dbReference>
<evidence type="ECO:0008006" key="5">
    <source>
        <dbReference type="Google" id="ProtNLM"/>
    </source>
</evidence>
<feature type="region of interest" description="Disordered" evidence="2">
    <location>
        <begin position="372"/>
        <end position="418"/>
    </location>
</feature>
<reference evidence="3" key="1">
    <citation type="submission" date="2023-10" db="EMBL/GenBank/DDBJ databases">
        <authorList>
            <person name="Chen Y."/>
            <person name="Shah S."/>
            <person name="Dougan E. K."/>
            <person name="Thang M."/>
            <person name="Chan C."/>
        </authorList>
    </citation>
    <scope>NUCLEOTIDE SEQUENCE [LARGE SCALE GENOMIC DNA]</scope>
</reference>
<evidence type="ECO:0000256" key="1">
    <source>
        <dbReference type="ARBA" id="ARBA00022737"/>
    </source>
</evidence>
<gene>
    <name evidence="3" type="ORF">PCOR1329_LOCUS76495</name>
</gene>
<organism evidence="3 4">
    <name type="scientific">Prorocentrum cordatum</name>
    <dbReference type="NCBI Taxonomy" id="2364126"/>
    <lineage>
        <taxon>Eukaryota</taxon>
        <taxon>Sar</taxon>
        <taxon>Alveolata</taxon>
        <taxon>Dinophyceae</taxon>
        <taxon>Prorocentrales</taxon>
        <taxon>Prorocentraceae</taxon>
        <taxon>Prorocentrum</taxon>
    </lineage>
</organism>
<evidence type="ECO:0000313" key="4">
    <source>
        <dbReference type="Proteomes" id="UP001189429"/>
    </source>
</evidence>
<keyword evidence="1" id="KW-0677">Repeat</keyword>
<comment type="caution">
    <text evidence="3">The sequence shown here is derived from an EMBL/GenBank/DDBJ whole genome shotgun (WGS) entry which is preliminary data.</text>
</comment>
<keyword evidence="4" id="KW-1185">Reference proteome</keyword>